<dbReference type="EMBL" id="FZQP02005266">
    <property type="protein sequence ID" value="VVD01264.1"/>
    <property type="molecule type" value="Genomic_DNA"/>
</dbReference>
<protein>
    <submittedName>
        <fullName evidence="1">Uncharacterized protein</fullName>
    </submittedName>
</protein>
<proteinExistence type="predicted"/>
<name>A0A5E4QUH7_9NEOP</name>
<keyword evidence="2" id="KW-1185">Reference proteome</keyword>
<evidence type="ECO:0000313" key="2">
    <source>
        <dbReference type="Proteomes" id="UP000324832"/>
    </source>
</evidence>
<organism evidence="1 2">
    <name type="scientific">Leptidea sinapis</name>
    <dbReference type="NCBI Taxonomy" id="189913"/>
    <lineage>
        <taxon>Eukaryota</taxon>
        <taxon>Metazoa</taxon>
        <taxon>Ecdysozoa</taxon>
        <taxon>Arthropoda</taxon>
        <taxon>Hexapoda</taxon>
        <taxon>Insecta</taxon>
        <taxon>Pterygota</taxon>
        <taxon>Neoptera</taxon>
        <taxon>Endopterygota</taxon>
        <taxon>Lepidoptera</taxon>
        <taxon>Glossata</taxon>
        <taxon>Ditrysia</taxon>
        <taxon>Papilionoidea</taxon>
        <taxon>Pieridae</taxon>
        <taxon>Dismorphiinae</taxon>
        <taxon>Leptidea</taxon>
    </lineage>
</organism>
<reference evidence="1 2" key="1">
    <citation type="submission" date="2017-07" db="EMBL/GenBank/DDBJ databases">
        <authorList>
            <person name="Talla V."/>
            <person name="Backstrom N."/>
        </authorList>
    </citation>
    <scope>NUCLEOTIDE SEQUENCE [LARGE SCALE GENOMIC DNA]</scope>
</reference>
<sequence>MTSHQLQRCLVSAGHT</sequence>
<dbReference type="Proteomes" id="UP000324832">
    <property type="component" value="Unassembled WGS sequence"/>
</dbReference>
<evidence type="ECO:0000313" key="1">
    <source>
        <dbReference type="EMBL" id="VVD01264.1"/>
    </source>
</evidence>
<accession>A0A5E4QUH7</accession>
<gene>
    <name evidence="1" type="ORF">LSINAPIS_LOCUS11722</name>
</gene>
<dbReference type="AlphaFoldDB" id="A0A5E4QUH7"/>